<feature type="binding site" evidence="9">
    <location>
        <begin position="125"/>
        <end position="126"/>
    </location>
    <ligand>
        <name>S-adenosyl-L-methionine</name>
        <dbReference type="ChEBI" id="CHEBI:59789"/>
    </ligand>
</feature>
<reference evidence="11" key="1">
    <citation type="submission" date="2025-08" db="UniProtKB">
        <authorList>
            <consortium name="RefSeq"/>
        </authorList>
    </citation>
    <scope>IDENTIFICATION</scope>
</reference>
<dbReference type="Pfam" id="PF02390">
    <property type="entry name" value="Methyltransf_4"/>
    <property type="match status" value="1"/>
</dbReference>
<evidence type="ECO:0000256" key="8">
    <source>
        <dbReference type="ARBA" id="ARBA00023242"/>
    </source>
</evidence>
<dbReference type="RefSeq" id="XP_065674352.1">
    <property type="nucleotide sequence ID" value="XM_065818280.1"/>
</dbReference>
<comment type="similarity">
    <text evidence="9">Belongs to the class I-like SAM-binding methyltransferase superfamily. TrmB family.</text>
</comment>
<keyword evidence="2 9" id="KW-0820">tRNA-binding</keyword>
<keyword evidence="5 9" id="KW-0949">S-adenosyl-L-methionine</keyword>
<dbReference type="PROSITE" id="PS51625">
    <property type="entry name" value="SAM_MT_TRMB"/>
    <property type="match status" value="1"/>
</dbReference>
<comment type="catalytic activity">
    <reaction evidence="1 9">
        <text>guanosine(46) in tRNA + S-adenosyl-L-methionine = N(7)-methylguanosine(46) in tRNA + S-adenosyl-L-homocysteine</text>
        <dbReference type="Rhea" id="RHEA:42708"/>
        <dbReference type="Rhea" id="RHEA-COMP:10188"/>
        <dbReference type="Rhea" id="RHEA-COMP:10189"/>
        <dbReference type="ChEBI" id="CHEBI:57856"/>
        <dbReference type="ChEBI" id="CHEBI:59789"/>
        <dbReference type="ChEBI" id="CHEBI:74269"/>
        <dbReference type="ChEBI" id="CHEBI:74480"/>
        <dbReference type="EC" id="2.1.1.33"/>
    </reaction>
</comment>
<sequence length="248" mass="28736">MEQDVKTVCAPQKKYFRQRAHSNPLADHSFLYPVCPAAMNWHPFYPNYFTPDGSSCNNLEKVEIVDIGCGYGGMLITLSPLFTKSLILGMEIRVKVSAFVHQRILALRNQGNKNDFQNIAVIRTNAMKYMTNFFNKGQLKCLFFLFPDPHFKKKKNKWRIISSTLLSEYAYVMAEGGIVYTMTDVLELHEWMKTHFVEHPLFEQLTAEQYSCDPVVEKLYESTEEGKKVTRNNGNKYLAIFRRLPNPI</sequence>
<evidence type="ECO:0000256" key="9">
    <source>
        <dbReference type="HAMAP-Rule" id="MF_03055"/>
    </source>
</evidence>
<name>A0ABM4DIM2_HYDVU</name>
<keyword evidence="4 9" id="KW-0808">Transferase</keyword>
<feature type="binding site" evidence="9">
    <location>
        <begin position="91"/>
        <end position="92"/>
    </location>
    <ligand>
        <name>S-adenosyl-L-methionine</name>
        <dbReference type="ChEBI" id="CHEBI:59789"/>
    </ligand>
</feature>
<dbReference type="PANTHER" id="PTHR23417">
    <property type="entry name" value="3-DEOXY-D-MANNO-OCTULOSONIC-ACID TRANSFERASE/TRNA GUANINE-N 7 - -METHYLTRANSFERASE"/>
    <property type="match status" value="1"/>
</dbReference>
<feature type="active site" evidence="9">
    <location>
        <position position="148"/>
    </location>
</feature>
<keyword evidence="6 9" id="KW-0819">tRNA processing</keyword>
<gene>
    <name evidence="11" type="primary">LOC100199646</name>
</gene>
<dbReference type="InterPro" id="IPR025763">
    <property type="entry name" value="Trm8_euk"/>
</dbReference>
<evidence type="ECO:0000256" key="2">
    <source>
        <dbReference type="ARBA" id="ARBA00022555"/>
    </source>
</evidence>
<keyword evidence="7 9" id="KW-0694">RNA-binding</keyword>
<protein>
    <recommendedName>
        <fullName evidence="9">tRNA (guanine-N(7)-)-methyltransferase</fullName>
        <ecNumber evidence="9">2.1.1.33</ecNumber>
    </recommendedName>
    <alternativeName>
        <fullName evidence="9">tRNA (guanine(46)-N(7))-methyltransferase</fullName>
    </alternativeName>
    <alternativeName>
        <fullName evidence="9">tRNA(m7G46)-methyltransferase</fullName>
    </alternativeName>
</protein>
<dbReference type="HAMAP" id="MF_03055">
    <property type="entry name" value="tRNA_methyltr_TrmB_euk"/>
    <property type="match status" value="1"/>
</dbReference>
<dbReference type="PANTHER" id="PTHR23417:SF16">
    <property type="entry name" value="TRNA (GUANINE-N(7)-)-METHYLTRANSFERASE"/>
    <property type="match status" value="1"/>
</dbReference>
<dbReference type="GeneID" id="100199646"/>
<evidence type="ECO:0000256" key="5">
    <source>
        <dbReference type="ARBA" id="ARBA00022691"/>
    </source>
</evidence>
<dbReference type="Proteomes" id="UP001652625">
    <property type="component" value="Chromosome 14"/>
</dbReference>
<dbReference type="Gene3D" id="3.40.50.150">
    <property type="entry name" value="Vaccinia Virus protein VP39"/>
    <property type="match status" value="1"/>
</dbReference>
<comment type="subcellular location">
    <subcellularLocation>
        <location evidence="9">Nucleus</location>
    </subcellularLocation>
</comment>
<evidence type="ECO:0000256" key="1">
    <source>
        <dbReference type="ARBA" id="ARBA00000142"/>
    </source>
</evidence>
<dbReference type="InterPro" id="IPR003358">
    <property type="entry name" value="tRNA_(Gua-N-7)_MeTrfase_Trmb"/>
</dbReference>
<feature type="binding site" evidence="9">
    <location>
        <position position="68"/>
    </location>
    <ligand>
        <name>S-adenosyl-L-methionine</name>
        <dbReference type="ChEBI" id="CHEBI:59789"/>
    </ligand>
</feature>
<feature type="binding site" evidence="9">
    <location>
        <position position="145"/>
    </location>
    <ligand>
        <name>S-adenosyl-L-methionine</name>
        <dbReference type="ChEBI" id="CHEBI:59789"/>
    </ligand>
</feature>
<evidence type="ECO:0000256" key="6">
    <source>
        <dbReference type="ARBA" id="ARBA00022694"/>
    </source>
</evidence>
<evidence type="ECO:0000256" key="3">
    <source>
        <dbReference type="ARBA" id="ARBA00022603"/>
    </source>
</evidence>
<evidence type="ECO:0000313" key="10">
    <source>
        <dbReference type="Proteomes" id="UP001652625"/>
    </source>
</evidence>
<keyword evidence="10" id="KW-1185">Reference proteome</keyword>
<dbReference type="EC" id="2.1.1.33" evidence="9"/>
<keyword evidence="3 9" id="KW-0489">Methyltransferase</keyword>
<accession>A0ABM4DIM2</accession>
<evidence type="ECO:0000256" key="4">
    <source>
        <dbReference type="ARBA" id="ARBA00022679"/>
    </source>
</evidence>
<proteinExistence type="inferred from homology"/>
<evidence type="ECO:0000256" key="7">
    <source>
        <dbReference type="ARBA" id="ARBA00022884"/>
    </source>
</evidence>
<comment type="pathway">
    <text evidence="9">tRNA modification; N(7)-methylguanine-tRNA biosynthesis.</text>
</comment>
<dbReference type="InterPro" id="IPR029063">
    <property type="entry name" value="SAM-dependent_MTases_sf"/>
</dbReference>
<dbReference type="SUPFAM" id="SSF53335">
    <property type="entry name" value="S-adenosyl-L-methionine-dependent methyltransferases"/>
    <property type="match status" value="1"/>
</dbReference>
<feature type="binding site" evidence="9">
    <location>
        <begin position="223"/>
        <end position="225"/>
    </location>
    <ligand>
        <name>S-adenosyl-L-methionine</name>
        <dbReference type="ChEBI" id="CHEBI:59789"/>
    </ligand>
</feature>
<comment type="function">
    <text evidence="9">Catalyzes the formation of N(7)-methylguanine at position 46 (m7G46) in tRNA.</text>
</comment>
<keyword evidence="8 9" id="KW-0539">Nucleus</keyword>
<organism evidence="10 11">
    <name type="scientific">Hydra vulgaris</name>
    <name type="common">Hydra</name>
    <name type="synonym">Hydra attenuata</name>
    <dbReference type="NCBI Taxonomy" id="6087"/>
    <lineage>
        <taxon>Eukaryota</taxon>
        <taxon>Metazoa</taxon>
        <taxon>Cnidaria</taxon>
        <taxon>Hydrozoa</taxon>
        <taxon>Hydroidolina</taxon>
        <taxon>Anthoathecata</taxon>
        <taxon>Aplanulata</taxon>
        <taxon>Hydridae</taxon>
        <taxon>Hydra</taxon>
    </lineage>
</organism>
<dbReference type="NCBIfam" id="TIGR00091">
    <property type="entry name" value="tRNA (guanosine(46)-N7)-methyltransferase TrmB"/>
    <property type="match status" value="1"/>
</dbReference>
<evidence type="ECO:0000313" key="11">
    <source>
        <dbReference type="RefSeq" id="XP_065674352.1"/>
    </source>
</evidence>